<dbReference type="PROSITE" id="PS00211">
    <property type="entry name" value="ABC_TRANSPORTER_1"/>
    <property type="match status" value="1"/>
</dbReference>
<dbReference type="AlphaFoldDB" id="A0A9X5BG32"/>
<proteinExistence type="inferred from homology"/>
<evidence type="ECO:0000256" key="2">
    <source>
        <dbReference type="ARBA" id="ARBA00022448"/>
    </source>
</evidence>
<evidence type="ECO:0000313" key="6">
    <source>
        <dbReference type="EMBL" id="NBJ93059.1"/>
    </source>
</evidence>
<evidence type="ECO:0000313" key="7">
    <source>
        <dbReference type="Proteomes" id="UP001154420"/>
    </source>
</evidence>
<feature type="domain" description="ABC transporter" evidence="5">
    <location>
        <begin position="5"/>
        <end position="232"/>
    </location>
</feature>
<organism evidence="6 7">
    <name type="scientific">Parablautia muri</name>
    <dbReference type="NCBI Taxonomy" id="2320879"/>
    <lineage>
        <taxon>Bacteria</taxon>
        <taxon>Bacillati</taxon>
        <taxon>Bacillota</taxon>
        <taxon>Clostridia</taxon>
        <taxon>Lachnospirales</taxon>
        <taxon>Lachnospiraceae</taxon>
        <taxon>Parablautia</taxon>
    </lineage>
</organism>
<dbReference type="SUPFAM" id="SSF52540">
    <property type="entry name" value="P-loop containing nucleoside triphosphate hydrolases"/>
    <property type="match status" value="1"/>
</dbReference>
<keyword evidence="7" id="KW-1185">Reference proteome</keyword>
<evidence type="ECO:0000259" key="5">
    <source>
        <dbReference type="PROSITE" id="PS50893"/>
    </source>
</evidence>
<evidence type="ECO:0000256" key="1">
    <source>
        <dbReference type="ARBA" id="ARBA00005417"/>
    </source>
</evidence>
<protein>
    <submittedName>
        <fullName evidence="6">ABC transporter ATP-binding protein</fullName>
    </submittedName>
</protein>
<comment type="similarity">
    <text evidence="1">Belongs to the ABC transporter superfamily.</text>
</comment>
<dbReference type="Pfam" id="PF00005">
    <property type="entry name" value="ABC_tran"/>
    <property type="match status" value="1"/>
</dbReference>
<name>A0A9X5BG32_9FIRM</name>
<dbReference type="Gene3D" id="3.40.50.300">
    <property type="entry name" value="P-loop containing nucleotide triphosphate hydrolases"/>
    <property type="match status" value="1"/>
</dbReference>
<dbReference type="CDD" id="cd03264">
    <property type="entry name" value="ABC_drug_resistance_like"/>
    <property type="match status" value="1"/>
</dbReference>
<keyword evidence="4 6" id="KW-0067">ATP-binding</keyword>
<sequence>MDMSIEIRNLTKNYGRKQALWDVNLSIPQGMFGLLGPNGAGKTTLMKILTTLVKKTKGEVRICGEPLENSRKIRNMTGYLPQDFSMYGNMNAYEALDYLAVLSGMNKAERKVKVPQMLEKVNLLEKRKVKVRAMSGGMKRRLGIAQAIIHDPKVIVVDEPTAGLDPEERVRFRNLLCEIAKDRIVLLSTHIVGDIEATCENIAILNQGEICFQGKVTELLSLVEGKVYRTEIAAADLEKTKERYLVTGILTTGSTANIKIISDQNPFLQEKISEEKLPEVKFSAAKQVKPDVEDAYMYLMHKK</sequence>
<dbReference type="InterPro" id="IPR003593">
    <property type="entry name" value="AAA+_ATPase"/>
</dbReference>
<evidence type="ECO:0000256" key="4">
    <source>
        <dbReference type="ARBA" id="ARBA00022840"/>
    </source>
</evidence>
<dbReference type="RefSeq" id="WP_160560138.1">
    <property type="nucleotide sequence ID" value="NZ_QZDT01000015.1"/>
</dbReference>
<dbReference type="OrthoDB" id="9775135at2"/>
<evidence type="ECO:0000256" key="3">
    <source>
        <dbReference type="ARBA" id="ARBA00022741"/>
    </source>
</evidence>
<dbReference type="InterPro" id="IPR017871">
    <property type="entry name" value="ABC_transporter-like_CS"/>
</dbReference>
<dbReference type="InterPro" id="IPR027417">
    <property type="entry name" value="P-loop_NTPase"/>
</dbReference>
<dbReference type="PROSITE" id="PS50893">
    <property type="entry name" value="ABC_TRANSPORTER_2"/>
    <property type="match status" value="1"/>
</dbReference>
<dbReference type="GO" id="GO:0005524">
    <property type="term" value="F:ATP binding"/>
    <property type="evidence" value="ECO:0007669"/>
    <property type="project" value="UniProtKB-KW"/>
</dbReference>
<reference evidence="6" key="1">
    <citation type="submission" date="2018-09" db="EMBL/GenBank/DDBJ databases">
        <title>Murine metabolic-syndrome-specific gut microbial biobank.</title>
        <authorList>
            <person name="Liu C."/>
        </authorList>
    </citation>
    <scope>NUCLEOTIDE SEQUENCE</scope>
    <source>
        <strain evidence="6">D42-62</strain>
    </source>
</reference>
<dbReference type="PANTHER" id="PTHR43335">
    <property type="entry name" value="ABC TRANSPORTER, ATP-BINDING PROTEIN"/>
    <property type="match status" value="1"/>
</dbReference>
<dbReference type="PANTHER" id="PTHR43335:SF2">
    <property type="entry name" value="ABC TRANSPORTER, ATP-BINDING PROTEIN"/>
    <property type="match status" value="1"/>
</dbReference>
<dbReference type="GO" id="GO:0016887">
    <property type="term" value="F:ATP hydrolysis activity"/>
    <property type="evidence" value="ECO:0007669"/>
    <property type="project" value="InterPro"/>
</dbReference>
<dbReference type="EMBL" id="QZDT01000015">
    <property type="protein sequence ID" value="NBJ93059.1"/>
    <property type="molecule type" value="Genomic_DNA"/>
</dbReference>
<keyword evidence="2" id="KW-0813">Transport</keyword>
<dbReference type="InterPro" id="IPR003439">
    <property type="entry name" value="ABC_transporter-like_ATP-bd"/>
</dbReference>
<dbReference type="SMART" id="SM00382">
    <property type="entry name" value="AAA"/>
    <property type="match status" value="1"/>
</dbReference>
<comment type="caution">
    <text evidence="6">The sequence shown here is derived from an EMBL/GenBank/DDBJ whole genome shotgun (WGS) entry which is preliminary data.</text>
</comment>
<dbReference type="Proteomes" id="UP001154420">
    <property type="component" value="Unassembled WGS sequence"/>
</dbReference>
<accession>A0A9X5BG32</accession>
<gene>
    <name evidence="6" type="ORF">D5281_10730</name>
</gene>
<keyword evidence="3" id="KW-0547">Nucleotide-binding</keyword>